<organism evidence="3 4">
    <name type="scientific">Stackebrandtia endophytica</name>
    <dbReference type="NCBI Taxonomy" id="1496996"/>
    <lineage>
        <taxon>Bacteria</taxon>
        <taxon>Bacillati</taxon>
        <taxon>Actinomycetota</taxon>
        <taxon>Actinomycetes</taxon>
        <taxon>Glycomycetales</taxon>
        <taxon>Glycomycetaceae</taxon>
        <taxon>Stackebrandtia</taxon>
    </lineage>
</organism>
<keyword evidence="1" id="KW-0378">Hydrolase</keyword>
<dbReference type="InParanoid" id="A0A543B3F1"/>
<dbReference type="GO" id="GO:0016787">
    <property type="term" value="F:hydrolase activity"/>
    <property type="evidence" value="ECO:0007669"/>
    <property type="project" value="UniProtKB-KW"/>
</dbReference>
<dbReference type="PROSITE" id="PS00893">
    <property type="entry name" value="NUDIX_BOX"/>
    <property type="match status" value="1"/>
</dbReference>
<dbReference type="EMBL" id="VFOW01000001">
    <property type="protein sequence ID" value="TQL79371.1"/>
    <property type="molecule type" value="Genomic_DNA"/>
</dbReference>
<dbReference type="InterPro" id="IPR000086">
    <property type="entry name" value="NUDIX_hydrolase_dom"/>
</dbReference>
<name>A0A543B3F1_9ACTN</name>
<protein>
    <submittedName>
        <fullName evidence="3">8-oxo-dGTP diphosphatase</fullName>
    </submittedName>
</protein>
<evidence type="ECO:0000313" key="3">
    <source>
        <dbReference type="EMBL" id="TQL79371.1"/>
    </source>
</evidence>
<dbReference type="Gene3D" id="3.90.79.10">
    <property type="entry name" value="Nucleoside Triphosphate Pyrophosphohydrolase"/>
    <property type="match status" value="1"/>
</dbReference>
<proteinExistence type="predicted"/>
<evidence type="ECO:0000259" key="2">
    <source>
        <dbReference type="PROSITE" id="PS51462"/>
    </source>
</evidence>
<gene>
    <name evidence="3" type="ORF">FB566_4972</name>
</gene>
<dbReference type="Pfam" id="PF00293">
    <property type="entry name" value="NUDIX"/>
    <property type="match status" value="1"/>
</dbReference>
<dbReference type="Pfam" id="PF21906">
    <property type="entry name" value="WHD_NrtR"/>
    <property type="match status" value="1"/>
</dbReference>
<dbReference type="PANTHER" id="PTHR43736:SF4">
    <property type="entry name" value="SLR1690 PROTEIN"/>
    <property type="match status" value="1"/>
</dbReference>
<dbReference type="Proteomes" id="UP000317043">
    <property type="component" value="Unassembled WGS sequence"/>
</dbReference>
<dbReference type="InterPro" id="IPR036388">
    <property type="entry name" value="WH-like_DNA-bd_sf"/>
</dbReference>
<dbReference type="InterPro" id="IPR020084">
    <property type="entry name" value="NUDIX_hydrolase_CS"/>
</dbReference>
<keyword evidence="4" id="KW-1185">Reference proteome</keyword>
<dbReference type="Gene3D" id="1.10.10.10">
    <property type="entry name" value="Winged helix-like DNA-binding domain superfamily/Winged helix DNA-binding domain"/>
    <property type="match status" value="1"/>
</dbReference>
<dbReference type="PROSITE" id="PS51462">
    <property type="entry name" value="NUDIX"/>
    <property type="match status" value="1"/>
</dbReference>
<comment type="caution">
    <text evidence="3">The sequence shown here is derived from an EMBL/GenBank/DDBJ whole genome shotgun (WGS) entry which is preliminary data.</text>
</comment>
<dbReference type="AlphaFoldDB" id="A0A543B3F1"/>
<feature type="domain" description="Nudix hydrolase" evidence="2">
    <location>
        <begin position="15"/>
        <end position="154"/>
    </location>
</feature>
<accession>A0A543B3F1</accession>
<dbReference type="InterPro" id="IPR015797">
    <property type="entry name" value="NUDIX_hydrolase-like_dom_sf"/>
</dbReference>
<reference evidence="3 4" key="1">
    <citation type="submission" date="2019-06" db="EMBL/GenBank/DDBJ databases">
        <title>Sequencing the genomes of 1000 actinobacteria strains.</title>
        <authorList>
            <person name="Klenk H.-P."/>
        </authorList>
    </citation>
    <scope>NUCLEOTIDE SEQUENCE [LARGE SCALE GENOMIC DNA]</scope>
    <source>
        <strain evidence="3 4">DSM 45928</strain>
    </source>
</reference>
<dbReference type="SUPFAM" id="SSF46785">
    <property type="entry name" value="Winged helix' DNA-binding domain"/>
    <property type="match status" value="1"/>
</dbReference>
<sequence>MAAEEQREYDPHDYPPVAATVDIVALTIRGDVPHVLLVRRGEAPYRNSWALPGGFVRPDEDLATAALRELSEETHLTVAPHLEQLGTYGTPDRDPRMRVISVAHLAIAAGLPEPKSGSDAADAQWVPLSRLGFGDGAETLPLAFDHAVILADAVERARAKLEYTPIATSFLPPEFTIAQLRAIYESLWNEPLHAANFHRKVRSVSGFVIDTGHIAPSGRDKGGRRARLYRAGEATLLHPALLRPSITSTTA</sequence>
<dbReference type="InterPro" id="IPR036390">
    <property type="entry name" value="WH_DNA-bd_sf"/>
</dbReference>
<dbReference type="InterPro" id="IPR054105">
    <property type="entry name" value="WHD_NrtR"/>
</dbReference>
<dbReference type="SUPFAM" id="SSF55811">
    <property type="entry name" value="Nudix"/>
    <property type="match status" value="1"/>
</dbReference>
<evidence type="ECO:0000256" key="1">
    <source>
        <dbReference type="ARBA" id="ARBA00022801"/>
    </source>
</evidence>
<evidence type="ECO:0000313" key="4">
    <source>
        <dbReference type="Proteomes" id="UP000317043"/>
    </source>
</evidence>
<dbReference type="CDD" id="cd18873">
    <property type="entry name" value="NUDIX_NadM_like"/>
    <property type="match status" value="1"/>
</dbReference>
<dbReference type="PANTHER" id="PTHR43736">
    <property type="entry name" value="ADP-RIBOSE PYROPHOSPHATASE"/>
    <property type="match status" value="1"/>
</dbReference>
<dbReference type="RefSeq" id="WP_211347857.1">
    <property type="nucleotide sequence ID" value="NZ_JBHTGS010000002.1"/>
</dbReference>